<dbReference type="Proteomes" id="UP000034543">
    <property type="component" value="Unassembled WGS sequence"/>
</dbReference>
<proteinExistence type="predicted"/>
<dbReference type="EMBL" id="LCFB01000036">
    <property type="protein sequence ID" value="KKS83587.1"/>
    <property type="molecule type" value="Genomic_DNA"/>
</dbReference>
<protein>
    <submittedName>
        <fullName evidence="1">Adenylate cyclase</fullName>
    </submittedName>
</protein>
<sequence length="156" mass="18175">MQTITRKFLVKQVPNLTGKKRWVQNRFYLYRKNGVVIRVQSSGDIFELERKVNKTTLIRESEKITITKDEFEALSKTSSDSINRDNYLISETPHVALRIYHMRFEGLVRAEVEFQSVEEANLFSPLEWMGEEITNTALATDETLLDLTAQDFQVLL</sequence>
<accession>A0A0G1CDG6</accession>
<organism evidence="1 2">
    <name type="scientific">Candidatus Gottesmanbacteria bacterium GW2011_GWA1_43_11</name>
    <dbReference type="NCBI Taxonomy" id="1618436"/>
    <lineage>
        <taxon>Bacteria</taxon>
        <taxon>Candidatus Gottesmaniibacteriota</taxon>
    </lineage>
</organism>
<comment type="caution">
    <text evidence="1">The sequence shown here is derived from an EMBL/GenBank/DDBJ whole genome shotgun (WGS) entry which is preliminary data.</text>
</comment>
<dbReference type="STRING" id="1618436.UV59_C0036G0012"/>
<dbReference type="SUPFAM" id="SSF55154">
    <property type="entry name" value="CYTH-like phosphatases"/>
    <property type="match status" value="1"/>
</dbReference>
<dbReference type="InterPro" id="IPR033469">
    <property type="entry name" value="CYTH-like_dom_sf"/>
</dbReference>
<dbReference type="Gene3D" id="2.40.320.10">
    <property type="entry name" value="Hypothetical Protein Pfu-838710-001"/>
    <property type="match status" value="1"/>
</dbReference>
<evidence type="ECO:0000313" key="1">
    <source>
        <dbReference type="EMBL" id="KKS83587.1"/>
    </source>
</evidence>
<reference evidence="1 2" key="1">
    <citation type="journal article" date="2015" name="Nature">
        <title>rRNA introns, odd ribosomes, and small enigmatic genomes across a large radiation of phyla.</title>
        <authorList>
            <person name="Brown C.T."/>
            <person name="Hug L.A."/>
            <person name="Thomas B.C."/>
            <person name="Sharon I."/>
            <person name="Castelle C.J."/>
            <person name="Singh A."/>
            <person name="Wilkins M.J."/>
            <person name="Williams K.H."/>
            <person name="Banfield J.F."/>
        </authorList>
    </citation>
    <scope>NUCLEOTIDE SEQUENCE [LARGE SCALE GENOMIC DNA]</scope>
</reference>
<name>A0A0G1CDG6_9BACT</name>
<gene>
    <name evidence="1" type="ORF">UV59_C0036G0012</name>
</gene>
<dbReference type="AlphaFoldDB" id="A0A0G1CDG6"/>
<evidence type="ECO:0000313" key="2">
    <source>
        <dbReference type="Proteomes" id="UP000034543"/>
    </source>
</evidence>